<evidence type="ECO:0000313" key="2">
    <source>
        <dbReference type="Proteomes" id="UP000596049"/>
    </source>
</evidence>
<dbReference type="Proteomes" id="UP000596049">
    <property type="component" value="Chromosome"/>
</dbReference>
<organism evidence="1 2">
    <name type="scientific">Lysinibacillus agricola</name>
    <dbReference type="NCBI Taxonomy" id="2590012"/>
    <lineage>
        <taxon>Bacteria</taxon>
        <taxon>Bacillati</taxon>
        <taxon>Bacillota</taxon>
        <taxon>Bacilli</taxon>
        <taxon>Bacillales</taxon>
        <taxon>Bacillaceae</taxon>
        <taxon>Lysinibacillus</taxon>
    </lineage>
</organism>
<accession>A0ABX7ALL4</accession>
<reference evidence="1 2" key="1">
    <citation type="submission" date="2020-01" db="EMBL/GenBank/DDBJ databases">
        <authorList>
            <person name="Liu G."/>
            <person name="Liu B."/>
        </authorList>
    </citation>
    <scope>NUCLEOTIDE SEQUENCE [LARGE SCALE GENOMIC DNA]</scope>
    <source>
        <strain evidence="1 2">FJAT-51161</strain>
    </source>
</reference>
<protein>
    <submittedName>
        <fullName evidence="1">Uncharacterized protein</fullName>
    </submittedName>
</protein>
<dbReference type="RefSeq" id="WP_053595738.1">
    <property type="nucleotide sequence ID" value="NZ_CP067341.1"/>
</dbReference>
<name>A0ABX7ALL4_9BACI</name>
<proteinExistence type="predicted"/>
<keyword evidence="2" id="KW-1185">Reference proteome</keyword>
<gene>
    <name evidence="1" type="ORF">FJQ98_16230</name>
</gene>
<sequence length="124" mass="14996">MKVINSKIYFQVGMLYVKDLDTFDIQFTKEIKEAYYVDLLVDFQYKVAKIVSSIKRLVETEPKLIFHRELIDEYCLDDYTVWLNGGFINGVEVDKMYWTQITVLDKEKDEHFHKWLNKDYLHNK</sequence>
<evidence type="ECO:0000313" key="1">
    <source>
        <dbReference type="EMBL" id="QQP10793.1"/>
    </source>
</evidence>
<dbReference type="EMBL" id="CP067341">
    <property type="protein sequence ID" value="QQP10793.1"/>
    <property type="molecule type" value="Genomic_DNA"/>
</dbReference>